<evidence type="ECO:0000313" key="2">
    <source>
        <dbReference type="EMBL" id="KAH7983307.1"/>
    </source>
</evidence>
<protein>
    <submittedName>
        <fullName evidence="2">Uncharacterized protein</fullName>
    </submittedName>
</protein>
<comment type="caution">
    <text evidence="2">The sequence shown here is derived from an EMBL/GenBank/DDBJ whole genome shotgun (WGS) entry which is preliminary data.</text>
</comment>
<reference evidence="2" key="2">
    <citation type="submission" date="2021-09" db="EMBL/GenBank/DDBJ databases">
        <authorList>
            <person name="Jia N."/>
            <person name="Wang J."/>
            <person name="Shi W."/>
            <person name="Du L."/>
            <person name="Sun Y."/>
            <person name="Zhan W."/>
            <person name="Jiang J."/>
            <person name="Wang Q."/>
            <person name="Zhang B."/>
            <person name="Ji P."/>
            <person name="Sakyi L.B."/>
            <person name="Cui X."/>
            <person name="Yuan T."/>
            <person name="Jiang B."/>
            <person name="Yang W."/>
            <person name="Lam T.T.-Y."/>
            <person name="Chang Q."/>
            <person name="Ding S."/>
            <person name="Wang X."/>
            <person name="Zhu J."/>
            <person name="Ruan X."/>
            <person name="Zhao L."/>
            <person name="Wei J."/>
            <person name="Que T."/>
            <person name="Du C."/>
            <person name="Cheng J."/>
            <person name="Dai P."/>
            <person name="Han X."/>
            <person name="Huang E."/>
            <person name="Gao Y."/>
            <person name="Liu J."/>
            <person name="Shao H."/>
            <person name="Ye R."/>
            <person name="Li L."/>
            <person name="Wei W."/>
            <person name="Wang X."/>
            <person name="Wang C."/>
            <person name="Huo Q."/>
            <person name="Li W."/>
            <person name="Guo W."/>
            <person name="Chen H."/>
            <person name="Chen S."/>
            <person name="Zhou L."/>
            <person name="Zhou L."/>
            <person name="Ni X."/>
            <person name="Tian J."/>
            <person name="Zhou Y."/>
            <person name="Sheng Y."/>
            <person name="Liu T."/>
            <person name="Pan Y."/>
            <person name="Xia L."/>
            <person name="Li J."/>
            <person name="Zhao F."/>
            <person name="Cao W."/>
        </authorList>
    </citation>
    <scope>NUCLEOTIDE SEQUENCE</scope>
    <source>
        <strain evidence="2">Rsan-2018</strain>
        <tissue evidence="2">Larvae</tissue>
    </source>
</reference>
<evidence type="ECO:0000256" key="1">
    <source>
        <dbReference type="SAM" id="MobiDB-lite"/>
    </source>
</evidence>
<organism evidence="2 3">
    <name type="scientific">Rhipicephalus sanguineus</name>
    <name type="common">Brown dog tick</name>
    <name type="synonym">Ixodes sanguineus</name>
    <dbReference type="NCBI Taxonomy" id="34632"/>
    <lineage>
        <taxon>Eukaryota</taxon>
        <taxon>Metazoa</taxon>
        <taxon>Ecdysozoa</taxon>
        <taxon>Arthropoda</taxon>
        <taxon>Chelicerata</taxon>
        <taxon>Arachnida</taxon>
        <taxon>Acari</taxon>
        <taxon>Parasitiformes</taxon>
        <taxon>Ixodida</taxon>
        <taxon>Ixodoidea</taxon>
        <taxon>Ixodidae</taxon>
        <taxon>Rhipicephalinae</taxon>
        <taxon>Rhipicephalus</taxon>
        <taxon>Rhipicephalus</taxon>
    </lineage>
</organism>
<feature type="region of interest" description="Disordered" evidence="1">
    <location>
        <begin position="67"/>
        <end position="224"/>
    </location>
</feature>
<accession>A0A9D4YN85</accession>
<name>A0A9D4YN85_RHISA</name>
<reference evidence="2" key="1">
    <citation type="journal article" date="2020" name="Cell">
        <title>Large-Scale Comparative Analyses of Tick Genomes Elucidate Their Genetic Diversity and Vector Capacities.</title>
        <authorList>
            <consortium name="Tick Genome and Microbiome Consortium (TIGMIC)"/>
            <person name="Jia N."/>
            <person name="Wang J."/>
            <person name="Shi W."/>
            <person name="Du L."/>
            <person name="Sun Y."/>
            <person name="Zhan W."/>
            <person name="Jiang J.F."/>
            <person name="Wang Q."/>
            <person name="Zhang B."/>
            <person name="Ji P."/>
            <person name="Bell-Sakyi L."/>
            <person name="Cui X.M."/>
            <person name="Yuan T.T."/>
            <person name="Jiang B.G."/>
            <person name="Yang W.F."/>
            <person name="Lam T.T."/>
            <person name="Chang Q.C."/>
            <person name="Ding S.J."/>
            <person name="Wang X.J."/>
            <person name="Zhu J.G."/>
            <person name="Ruan X.D."/>
            <person name="Zhao L."/>
            <person name="Wei J.T."/>
            <person name="Ye R.Z."/>
            <person name="Que T.C."/>
            <person name="Du C.H."/>
            <person name="Zhou Y.H."/>
            <person name="Cheng J.X."/>
            <person name="Dai P.F."/>
            <person name="Guo W.B."/>
            <person name="Han X.H."/>
            <person name="Huang E.J."/>
            <person name="Li L.F."/>
            <person name="Wei W."/>
            <person name="Gao Y.C."/>
            <person name="Liu J.Z."/>
            <person name="Shao H.Z."/>
            <person name="Wang X."/>
            <person name="Wang C.C."/>
            <person name="Yang T.C."/>
            <person name="Huo Q.B."/>
            <person name="Li W."/>
            <person name="Chen H.Y."/>
            <person name="Chen S.E."/>
            <person name="Zhou L.G."/>
            <person name="Ni X.B."/>
            <person name="Tian J.H."/>
            <person name="Sheng Y."/>
            <person name="Liu T."/>
            <person name="Pan Y.S."/>
            <person name="Xia L.Y."/>
            <person name="Li J."/>
            <person name="Zhao F."/>
            <person name="Cao W.C."/>
        </authorList>
    </citation>
    <scope>NUCLEOTIDE SEQUENCE</scope>
    <source>
        <strain evidence="2">Rsan-2018</strain>
    </source>
</reference>
<dbReference type="Proteomes" id="UP000821837">
    <property type="component" value="Chromosome 1"/>
</dbReference>
<feature type="compositionally biased region" description="Pro residues" evidence="1">
    <location>
        <begin position="198"/>
        <end position="211"/>
    </location>
</feature>
<gene>
    <name evidence="2" type="ORF">HPB52_010737</name>
</gene>
<feature type="compositionally biased region" description="Polar residues" evidence="1">
    <location>
        <begin position="139"/>
        <end position="149"/>
    </location>
</feature>
<proteinExistence type="predicted"/>
<sequence>MGHRMDVCPDPSNKLCRGSGISNPTEDHGCIPKCSLCGGNHLTADRACKARFKMSYIVRRRRWERRRAKEEYDAGRGNRDKRSPAGGPRRSASKQRDRSQTPDRSSNNSGGGNGRQSRSRSKPRSGSGKGGGNRRWETTNRTASESWASSKPGPARSPGPVRDPVPVQSPGTSQLSTEGTPKKRWAGPTGLPSLEPVKPNPHPSPLTPPNPLIYKRIRKGTLAK</sequence>
<keyword evidence="3" id="KW-1185">Reference proteome</keyword>
<dbReference type="EMBL" id="JABSTV010001245">
    <property type="protein sequence ID" value="KAH7983307.1"/>
    <property type="molecule type" value="Genomic_DNA"/>
</dbReference>
<feature type="compositionally biased region" description="Polar residues" evidence="1">
    <location>
        <begin position="169"/>
        <end position="179"/>
    </location>
</feature>
<evidence type="ECO:0000313" key="3">
    <source>
        <dbReference type="Proteomes" id="UP000821837"/>
    </source>
</evidence>
<dbReference type="AlphaFoldDB" id="A0A9D4YN85"/>
<feature type="compositionally biased region" description="Basic and acidic residues" evidence="1">
    <location>
        <begin position="67"/>
        <end position="83"/>
    </location>
</feature>
<feature type="compositionally biased region" description="Basic residues" evidence="1">
    <location>
        <begin position="215"/>
        <end position="224"/>
    </location>
</feature>